<sequence>MEEIVNDAVEINRTFWEYNSYSIKTAKSHLKHVFREDTSRNLSDLIYTTRLDLYKKEPDNYIFKSFNDLGKYRNFFYKYKVFYTDKKGVLNIDDFANDYYQHYKRFAKYKSKKSKYLRELVYTYDTLYLIYNAYNQAKLDGAIDDLDLSESTKNTLLPYIDKEISRWLKGVISFTDEFIFKKQVIESMTYIVLHLDEHHVHTHIIFPSTTVNLRQFRLEYPLSYYYMQLNNYYLKNKFLLPNKEAKHVFKRDKLNQKEYYIAKNLGFSDAEINLLAFSSYYIKDSFVKYLKNEVENLFIDSDNSLHNNNDTNIDKFLNQIVYAFLDQSNIKLSWSILVGIKFSYPDLYNKFIEKLDSFLKGNKFDMLEKFSEYFIYYKKKAKVYTDTINYKLVDNPTIIDSQELELEPGTDNNIDNFEKLDTEVGKNQ</sequence>
<evidence type="ECO:0000313" key="2">
    <source>
        <dbReference type="Proteomes" id="UP000001520"/>
    </source>
</evidence>
<evidence type="ECO:0000313" key="1">
    <source>
        <dbReference type="EMBL" id="BAI81854.1"/>
    </source>
</evidence>
<organism evidence="1 2">
    <name type="scientific">Deferribacter desulfuricans (strain DSM 14783 / JCM 11476 / NBRC 101012 / SSM1)</name>
    <dbReference type="NCBI Taxonomy" id="639282"/>
    <lineage>
        <taxon>Bacteria</taxon>
        <taxon>Pseudomonadati</taxon>
        <taxon>Deferribacterota</taxon>
        <taxon>Deferribacteres</taxon>
        <taxon>Deferribacterales</taxon>
        <taxon>Deferribacteraceae</taxon>
        <taxon>Deferribacter</taxon>
    </lineage>
</organism>
<accession>D3PF62</accession>
<dbReference type="OrthoDB" id="113732at2"/>
<name>D3PF62_DEFDS</name>
<geneLocation type="plasmid" evidence="1 2">
    <name>megaplasmid pDF308</name>
</geneLocation>
<dbReference type="HOGENOM" id="CLU_640504_0_0_0"/>
<dbReference type="Proteomes" id="UP000001520">
    <property type="component" value="Plasmid megaplasmid pDF308"/>
</dbReference>
<gene>
    <name evidence="1" type="ordered locus">DEFDS_P234</name>
</gene>
<dbReference type="Gene3D" id="3.30.930.30">
    <property type="match status" value="1"/>
</dbReference>
<dbReference type="EMBL" id="AP011530">
    <property type="protein sequence ID" value="BAI81854.1"/>
    <property type="molecule type" value="Genomic_DNA"/>
</dbReference>
<keyword evidence="2" id="KW-1185">Reference proteome</keyword>
<dbReference type="RefSeq" id="WP_013009066.1">
    <property type="nucleotide sequence ID" value="NC_013940.1"/>
</dbReference>
<keyword evidence="1" id="KW-0614">Plasmid</keyword>
<dbReference type="AlphaFoldDB" id="D3PF62"/>
<reference evidence="1 2" key="1">
    <citation type="journal article" date="2010" name="DNA Res.">
        <title>Bacterial lifestyle in a deep-sea hydrothermal vent chimney revealed by the genome sequence of the thermophilic bacterium Deferribacter desulfuricans SSM1.</title>
        <authorList>
            <person name="Takaki Y."/>
            <person name="Shimamura S."/>
            <person name="Nakagawa S."/>
            <person name="Fukuhara Y."/>
            <person name="Horikawa H."/>
            <person name="Ankai A."/>
            <person name="Harada T."/>
            <person name="Hosoyama A."/>
            <person name="Oguchi A."/>
            <person name="Fukui S."/>
            <person name="Fujita N."/>
            <person name="Takami H."/>
            <person name="Takai K."/>
        </authorList>
    </citation>
    <scope>NUCLEOTIDE SEQUENCE [LARGE SCALE GENOMIC DNA]</scope>
    <source>
        <strain evidence="2">DSM 14783 / JCM 11476 / NBRC 101012 / SSM1</strain>
        <plasmid evidence="2">Plasmid megaplasmid pDF308</plasmid>
    </source>
</reference>
<protein>
    <submittedName>
        <fullName evidence="1">Uncharacterized protein</fullName>
    </submittedName>
</protein>
<proteinExistence type="predicted"/>
<dbReference type="KEGG" id="ddf:DEFDS_P234"/>